<evidence type="ECO:0000313" key="2">
    <source>
        <dbReference type="Proteomes" id="UP000790709"/>
    </source>
</evidence>
<name>A0ACB8BY25_9AGAM</name>
<gene>
    <name evidence="1" type="ORF">BV22DRAFT_62788</name>
</gene>
<dbReference type="EMBL" id="MU266332">
    <property type="protein sequence ID" value="KAH7930412.1"/>
    <property type="molecule type" value="Genomic_DNA"/>
</dbReference>
<reference evidence="1" key="1">
    <citation type="journal article" date="2021" name="New Phytol.">
        <title>Evolutionary innovations through gain and loss of genes in the ectomycorrhizal Boletales.</title>
        <authorList>
            <person name="Wu G."/>
            <person name="Miyauchi S."/>
            <person name="Morin E."/>
            <person name="Kuo A."/>
            <person name="Drula E."/>
            <person name="Varga T."/>
            <person name="Kohler A."/>
            <person name="Feng B."/>
            <person name="Cao Y."/>
            <person name="Lipzen A."/>
            <person name="Daum C."/>
            <person name="Hundley H."/>
            <person name="Pangilinan J."/>
            <person name="Johnson J."/>
            <person name="Barry K."/>
            <person name="LaButti K."/>
            <person name="Ng V."/>
            <person name="Ahrendt S."/>
            <person name="Min B."/>
            <person name="Choi I.G."/>
            <person name="Park H."/>
            <person name="Plett J.M."/>
            <person name="Magnuson J."/>
            <person name="Spatafora J.W."/>
            <person name="Nagy L.G."/>
            <person name="Henrissat B."/>
            <person name="Grigoriev I.V."/>
            <person name="Yang Z.L."/>
            <person name="Xu J."/>
            <person name="Martin F.M."/>
        </authorList>
    </citation>
    <scope>NUCLEOTIDE SEQUENCE</scope>
    <source>
        <strain evidence="1">KUC20120723A-06</strain>
    </source>
</reference>
<organism evidence="1 2">
    <name type="scientific">Leucogyrophana mollusca</name>
    <dbReference type="NCBI Taxonomy" id="85980"/>
    <lineage>
        <taxon>Eukaryota</taxon>
        <taxon>Fungi</taxon>
        <taxon>Dikarya</taxon>
        <taxon>Basidiomycota</taxon>
        <taxon>Agaricomycotina</taxon>
        <taxon>Agaricomycetes</taxon>
        <taxon>Agaricomycetidae</taxon>
        <taxon>Boletales</taxon>
        <taxon>Boletales incertae sedis</taxon>
        <taxon>Leucogyrophana</taxon>
    </lineage>
</organism>
<sequence length="597" mass="67855">MNHQIISRNDFDACPDEILLYVAECLEKDGKVPARRRRCSALSQVDRRWRRISLPVLFRAVAVSDQHTVPRFSSFFESEAQAFAPFIRSIHIGQSYFTVATPSRTIDERHISSLSKFPNLRHFTCLGYGVTQSLLDHLAFSHNLRSLSILWDEDSYLPDLKNYPLLESLRVYHVYSCNAFYTLSPGTGWDLSFMQFENHFQSTNLSNLTKLVIHDGAGTLSHALDTLYLPNLRVLSLQELRVTAWAAFKFVERHPDVEEVNIGWAPSALVANLGLLVDLFNGTGRFCQCTSFNRINDPTSFANSSDSTHPWAKITLKDSFAFSRRRRPISAGSGAANASYDIVALGIQIPPIFGTKACPAKDCKFLAFLTYLGEYYSLEHLLLHVKGDRNDPRHSLRLESCMTFWTPVLRNWNCLRKLTLCSSIPNRYRSGYVLPLNAIVESSMNPPRIDSLNSPPILHSGLSSTLAHAAVNLDANDFRKLKLAVQSLLGLHELDPNDYGSTELLPAWEFVHKQSVERIVRNFAHSCRSVEELEWYIVTHPDSEGILWKWKVGRDKDAIVQSVRGELRWKGCRKGDPPPMYVQVGQEYDNHCDRYCK</sequence>
<keyword evidence="2" id="KW-1185">Reference proteome</keyword>
<protein>
    <submittedName>
        <fullName evidence="1">Uncharacterized protein</fullName>
    </submittedName>
</protein>
<proteinExistence type="predicted"/>
<comment type="caution">
    <text evidence="1">The sequence shown here is derived from an EMBL/GenBank/DDBJ whole genome shotgun (WGS) entry which is preliminary data.</text>
</comment>
<evidence type="ECO:0000313" key="1">
    <source>
        <dbReference type="EMBL" id="KAH7930412.1"/>
    </source>
</evidence>
<accession>A0ACB8BY25</accession>
<dbReference type="Proteomes" id="UP000790709">
    <property type="component" value="Unassembled WGS sequence"/>
</dbReference>